<evidence type="ECO:0000313" key="2">
    <source>
        <dbReference type="Proteomes" id="UP000282674"/>
    </source>
</evidence>
<gene>
    <name evidence="1" type="ORF">EBO15_06315</name>
</gene>
<dbReference type="OrthoDB" id="3311584at2"/>
<organism evidence="1 2">
    <name type="scientific">Actinomadura harenae</name>
    <dbReference type="NCBI Taxonomy" id="2483351"/>
    <lineage>
        <taxon>Bacteria</taxon>
        <taxon>Bacillati</taxon>
        <taxon>Actinomycetota</taxon>
        <taxon>Actinomycetes</taxon>
        <taxon>Streptosporangiales</taxon>
        <taxon>Thermomonosporaceae</taxon>
        <taxon>Actinomadura</taxon>
    </lineage>
</organism>
<name>A0A3M2MAB5_9ACTN</name>
<dbReference type="RefSeq" id="WP_122193353.1">
    <property type="nucleotide sequence ID" value="NZ_JBHSKC010000020.1"/>
</dbReference>
<dbReference type="SUPFAM" id="SSF52540">
    <property type="entry name" value="P-loop containing nucleoside triphosphate hydrolases"/>
    <property type="match status" value="1"/>
</dbReference>
<protein>
    <submittedName>
        <fullName evidence="1">Uncharacterized protein</fullName>
    </submittedName>
</protein>
<dbReference type="PANTHER" id="PTHR47691:SF3">
    <property type="entry name" value="HTH-TYPE TRANSCRIPTIONAL REGULATOR RV0890C-RELATED"/>
    <property type="match status" value="1"/>
</dbReference>
<accession>A0A3M2MAB5</accession>
<proteinExistence type="predicted"/>
<dbReference type="InterPro" id="IPR027417">
    <property type="entry name" value="P-loop_NTPase"/>
</dbReference>
<comment type="caution">
    <text evidence="1">The sequence shown here is derived from an EMBL/GenBank/DDBJ whole genome shotgun (WGS) entry which is preliminary data.</text>
</comment>
<reference evidence="1 2" key="1">
    <citation type="submission" date="2018-10" db="EMBL/GenBank/DDBJ databases">
        <title>Isolation from soil.</title>
        <authorList>
            <person name="Hu J."/>
        </authorList>
    </citation>
    <scope>NUCLEOTIDE SEQUENCE [LARGE SCALE GENOMIC DNA]</scope>
    <source>
        <strain evidence="1 2">NEAU-Ht49</strain>
    </source>
</reference>
<evidence type="ECO:0000313" key="1">
    <source>
        <dbReference type="EMBL" id="RMI46547.1"/>
    </source>
</evidence>
<dbReference type="EMBL" id="RFFG01000008">
    <property type="protein sequence ID" value="RMI46547.1"/>
    <property type="molecule type" value="Genomic_DNA"/>
</dbReference>
<dbReference type="Gene3D" id="3.40.50.300">
    <property type="entry name" value="P-loop containing nucleotide triphosphate hydrolases"/>
    <property type="match status" value="1"/>
</dbReference>
<dbReference type="InterPro" id="IPR011990">
    <property type="entry name" value="TPR-like_helical_dom_sf"/>
</dbReference>
<sequence>MREGGDNTFTGDAQKVIQIGTFNEARPDWDTPWQAPGPADLFVDRSDALEELLDFASDATAQPRTAVVTGPPGVGRRALVRRFAFRTRDRFPGGNLYVDAADHGADADPFVLLGEYLTGYGLTSRWMPSTIPGRVGQLRTRSAGRATLAIVENAADPALVRRLKPSAPGSLVLVTPAPGADLGELRLDGARSVDLGRLADEDALDLLTALCGLAPDGPPATRIVALCGGLPLALRVVAAQIAALHDRTVDDLVAELADEGRRLPALSLGEEPLVSAAFTTVYDNLPDPVRLLYRRLALIPGPDFAAGTAAVAASLDVDAARRGLTALAAASLLERRAGGRYAFHDLVRVHARERAHEEETPEQRETAVHELVRHHLATAAFADHVLMGTRTRVADLRDLLASRADPFRADGPKEDDPKEAKRKALAWLDAERAGLVAVVGAARERGWHTETWQLAEVLTGYYLNHRHLADWAATSGLGARSARESGAVLAEARLRSLVSRAHTDLGDHARAAEELDTAIRLADQALRDAEGHPGSADSARARILLASAWEFRGRLLDLTDPQAALDAYDRSYALNREAGEWRGVALVRYFRGRTLHALADGKSTVESDGLRRQAAGELDAALAHFRSIGDTRMASRVLIALGGLHADGGDAATAIGLLEEAAAALDGVHYEAEARLLLAGLADDPDAAREHLRRALAIYRDAGDPRADDIARRLTEG</sequence>
<dbReference type="Proteomes" id="UP000282674">
    <property type="component" value="Unassembled WGS sequence"/>
</dbReference>
<dbReference type="AlphaFoldDB" id="A0A3M2MAB5"/>
<keyword evidence="2" id="KW-1185">Reference proteome</keyword>
<dbReference type="Gene3D" id="1.25.40.10">
    <property type="entry name" value="Tetratricopeptide repeat domain"/>
    <property type="match status" value="1"/>
</dbReference>
<dbReference type="PANTHER" id="PTHR47691">
    <property type="entry name" value="REGULATOR-RELATED"/>
    <property type="match status" value="1"/>
</dbReference>
<dbReference type="SUPFAM" id="SSF48452">
    <property type="entry name" value="TPR-like"/>
    <property type="match status" value="1"/>
</dbReference>